<sequence length="196" mass="22015">MRRHDLVHDGLMQCPKLSRPLIQRIVPGGTLALAVQFENLIHLVDATVDHAAPKQSNNWNGIMRKCGMKQRPTIGPFPVLSPNAGFLVFPFRFYKVRKRTPYAERRRAARCLAAPACCVSHDRASPSAVCGMPPRRRPWRRKLAEGGSERAARAPRPLACCTYDPPYPPTKLFTALRYSTLWDSRRVATAEADLAK</sequence>
<proteinExistence type="predicted"/>
<evidence type="ECO:0000313" key="1">
    <source>
        <dbReference type="EMBL" id="KAH7981189.1"/>
    </source>
</evidence>
<protein>
    <submittedName>
        <fullName evidence="1">Uncharacterized protein</fullName>
    </submittedName>
</protein>
<dbReference type="EMBL" id="CM023470">
    <property type="protein sequence ID" value="KAH7981189.1"/>
    <property type="molecule type" value="Genomic_DNA"/>
</dbReference>
<keyword evidence="2" id="KW-1185">Reference proteome</keyword>
<organism evidence="1 2">
    <name type="scientific">Dermacentor silvarum</name>
    <name type="common">Tick</name>
    <dbReference type="NCBI Taxonomy" id="543639"/>
    <lineage>
        <taxon>Eukaryota</taxon>
        <taxon>Metazoa</taxon>
        <taxon>Ecdysozoa</taxon>
        <taxon>Arthropoda</taxon>
        <taxon>Chelicerata</taxon>
        <taxon>Arachnida</taxon>
        <taxon>Acari</taxon>
        <taxon>Parasitiformes</taxon>
        <taxon>Ixodida</taxon>
        <taxon>Ixodoidea</taxon>
        <taxon>Ixodidae</taxon>
        <taxon>Rhipicephalinae</taxon>
        <taxon>Dermacentor</taxon>
    </lineage>
</organism>
<gene>
    <name evidence="1" type="ORF">HPB49_022247</name>
</gene>
<accession>A0ACB8E3L4</accession>
<evidence type="ECO:0000313" key="2">
    <source>
        <dbReference type="Proteomes" id="UP000821865"/>
    </source>
</evidence>
<comment type="caution">
    <text evidence="1">The sequence shown here is derived from an EMBL/GenBank/DDBJ whole genome shotgun (WGS) entry which is preliminary data.</text>
</comment>
<reference evidence="1" key="1">
    <citation type="submission" date="2020-05" db="EMBL/GenBank/DDBJ databases">
        <title>Large-scale comparative analyses of tick genomes elucidate their genetic diversity and vector capacities.</title>
        <authorList>
            <person name="Jia N."/>
            <person name="Wang J."/>
            <person name="Shi W."/>
            <person name="Du L."/>
            <person name="Sun Y."/>
            <person name="Zhan W."/>
            <person name="Jiang J."/>
            <person name="Wang Q."/>
            <person name="Zhang B."/>
            <person name="Ji P."/>
            <person name="Sakyi L.B."/>
            <person name="Cui X."/>
            <person name="Yuan T."/>
            <person name="Jiang B."/>
            <person name="Yang W."/>
            <person name="Lam T.T.-Y."/>
            <person name="Chang Q."/>
            <person name="Ding S."/>
            <person name="Wang X."/>
            <person name="Zhu J."/>
            <person name="Ruan X."/>
            <person name="Zhao L."/>
            <person name="Wei J."/>
            <person name="Que T."/>
            <person name="Du C."/>
            <person name="Cheng J."/>
            <person name="Dai P."/>
            <person name="Han X."/>
            <person name="Huang E."/>
            <person name="Gao Y."/>
            <person name="Liu J."/>
            <person name="Shao H."/>
            <person name="Ye R."/>
            <person name="Li L."/>
            <person name="Wei W."/>
            <person name="Wang X."/>
            <person name="Wang C."/>
            <person name="Yang T."/>
            <person name="Huo Q."/>
            <person name="Li W."/>
            <person name="Guo W."/>
            <person name="Chen H."/>
            <person name="Zhou L."/>
            <person name="Ni X."/>
            <person name="Tian J."/>
            <person name="Zhou Y."/>
            <person name="Sheng Y."/>
            <person name="Liu T."/>
            <person name="Pan Y."/>
            <person name="Xia L."/>
            <person name="Li J."/>
            <person name="Zhao F."/>
            <person name="Cao W."/>
        </authorList>
    </citation>
    <scope>NUCLEOTIDE SEQUENCE</scope>
    <source>
        <strain evidence="1">Dsil-2018</strain>
    </source>
</reference>
<dbReference type="Proteomes" id="UP000821865">
    <property type="component" value="Chromosome 1"/>
</dbReference>
<name>A0ACB8E3L4_DERSI</name>